<dbReference type="Pfam" id="PF05488">
    <property type="entry name" value="PAAR_motif"/>
    <property type="match status" value="1"/>
</dbReference>
<proteinExistence type="predicted"/>
<dbReference type="CDD" id="cd14737">
    <property type="entry name" value="PAAR_1"/>
    <property type="match status" value="1"/>
</dbReference>
<dbReference type="EMBL" id="FQXZ01000065">
    <property type="protein sequence ID" value="SHI95092.1"/>
    <property type="molecule type" value="Genomic_DNA"/>
</dbReference>
<feature type="compositionally biased region" description="Basic residues" evidence="1">
    <location>
        <begin position="47"/>
        <end position="57"/>
    </location>
</feature>
<feature type="region of interest" description="Disordered" evidence="1">
    <location>
        <begin position="41"/>
        <end position="63"/>
    </location>
</feature>
<accession>A0A1M6FBN7</accession>
<dbReference type="AlphaFoldDB" id="A0A1M6FBN7"/>
<evidence type="ECO:0000313" key="2">
    <source>
        <dbReference type="EMBL" id="SHI95092.1"/>
    </source>
</evidence>
<keyword evidence="3" id="KW-1185">Reference proteome</keyword>
<feature type="region of interest" description="Disordered" evidence="1">
    <location>
        <begin position="1"/>
        <end position="28"/>
    </location>
</feature>
<dbReference type="InterPro" id="IPR008727">
    <property type="entry name" value="PAAR_motif"/>
</dbReference>
<sequence length="170" mass="17779">MAKGAKIGDIGSGHDGFPPTPITAGSPTVKFDGIPAARVGDPLAPHAKPKHPPHPRKISSGSSTVMIDNKPAAISGSNVDCGGTIKCGGTVNIGDPDIKVEIEKLFDISVKLLDEDSNPLEKVKFKVEMADGSRISGITDSDGLSDIFGTKNIVQSGKVRLINSWLIRDL</sequence>
<dbReference type="NCBIfam" id="NF033420">
    <property type="entry name" value="T6SS_PAAR_dom"/>
    <property type="match status" value="1"/>
</dbReference>
<dbReference type="STRING" id="1216006.VA7868_04620"/>
<protein>
    <submittedName>
        <fullName evidence="2">PAAR motif protein</fullName>
    </submittedName>
</protein>
<dbReference type="OrthoDB" id="9807902at2"/>
<evidence type="ECO:0000313" key="3">
    <source>
        <dbReference type="Proteomes" id="UP000184608"/>
    </source>
</evidence>
<organism evidence="2 3">
    <name type="scientific">Vibrio aerogenes CECT 7868</name>
    <dbReference type="NCBI Taxonomy" id="1216006"/>
    <lineage>
        <taxon>Bacteria</taxon>
        <taxon>Pseudomonadati</taxon>
        <taxon>Pseudomonadota</taxon>
        <taxon>Gammaproteobacteria</taxon>
        <taxon>Vibrionales</taxon>
        <taxon>Vibrionaceae</taxon>
        <taxon>Vibrio</taxon>
    </lineage>
</organism>
<gene>
    <name evidence="2" type="ORF">VA7868_04620</name>
</gene>
<dbReference type="Gene3D" id="2.60.200.60">
    <property type="match status" value="1"/>
</dbReference>
<reference evidence="2 3" key="1">
    <citation type="submission" date="2016-11" db="EMBL/GenBank/DDBJ databases">
        <authorList>
            <person name="Jaros S."/>
            <person name="Januszkiewicz K."/>
            <person name="Wedrychowicz H."/>
        </authorList>
    </citation>
    <scope>NUCLEOTIDE SEQUENCE [LARGE SCALE GENOMIC DNA]</scope>
    <source>
        <strain evidence="2 3">CECT 7868</strain>
    </source>
</reference>
<evidence type="ECO:0000256" key="1">
    <source>
        <dbReference type="SAM" id="MobiDB-lite"/>
    </source>
</evidence>
<name>A0A1M6FBN7_9VIBR</name>
<dbReference type="Proteomes" id="UP000184608">
    <property type="component" value="Unassembled WGS sequence"/>
</dbReference>